<evidence type="ECO:0000259" key="1">
    <source>
        <dbReference type="PROSITE" id="PS50042"/>
    </source>
</evidence>
<dbReference type="InterPro" id="IPR000595">
    <property type="entry name" value="cNMP-bd_dom"/>
</dbReference>
<sequence>MGNLSKIKVFEGISKDSFEQIKNKGESFTLDRNKCLYTDRQKLNYVYFLISGKVTLLKQNESGDSRVIFILDEGDMINQPIMRNNTSAVECWGFEKSIIYRIEFSIFDDIMKNDYVLARNCMEYMEKRIRRLYRQLKNSVSINLDRKLAAKMYRLGLEYGIDDGKFDNFVLLDVGLSITFLSKMLGCQRESLSRAMKSLIQNKIVVYCEKSYYVNMEEAIKYFKQ</sequence>
<evidence type="ECO:0000313" key="3">
    <source>
        <dbReference type="Proteomes" id="UP000440713"/>
    </source>
</evidence>
<dbReference type="InterPro" id="IPR036390">
    <property type="entry name" value="WH_DNA-bd_sf"/>
</dbReference>
<protein>
    <submittedName>
        <fullName evidence="2">Crp/Fnr family transcriptional regulator</fullName>
    </submittedName>
</protein>
<feature type="domain" description="Cyclic nucleotide-binding" evidence="1">
    <location>
        <begin position="9"/>
        <end position="79"/>
    </location>
</feature>
<dbReference type="Proteomes" id="UP000440713">
    <property type="component" value="Unassembled WGS sequence"/>
</dbReference>
<keyword evidence="3" id="KW-1185">Reference proteome</keyword>
<dbReference type="InterPro" id="IPR018490">
    <property type="entry name" value="cNMP-bd_dom_sf"/>
</dbReference>
<dbReference type="EMBL" id="VUNE01000002">
    <property type="protein sequence ID" value="MST62171.1"/>
    <property type="molecule type" value="Genomic_DNA"/>
</dbReference>
<dbReference type="GO" id="GO:0003700">
    <property type="term" value="F:DNA-binding transcription factor activity"/>
    <property type="evidence" value="ECO:0007669"/>
    <property type="project" value="TreeGrafter"/>
</dbReference>
<dbReference type="GO" id="GO:0005829">
    <property type="term" value="C:cytosol"/>
    <property type="evidence" value="ECO:0007669"/>
    <property type="project" value="TreeGrafter"/>
</dbReference>
<dbReference type="PROSITE" id="PS50042">
    <property type="entry name" value="CNMP_BINDING_3"/>
    <property type="match status" value="1"/>
</dbReference>
<dbReference type="AlphaFoldDB" id="A0A6N7X265"/>
<accession>A0A6N7X265</accession>
<dbReference type="Pfam" id="PF00027">
    <property type="entry name" value="cNMP_binding"/>
    <property type="match status" value="1"/>
</dbReference>
<reference evidence="2 3" key="1">
    <citation type="submission" date="2019-08" db="EMBL/GenBank/DDBJ databases">
        <title>In-depth cultivation of the pig gut microbiome towards novel bacterial diversity and tailored functional studies.</title>
        <authorList>
            <person name="Wylensek D."/>
            <person name="Hitch T.C.A."/>
            <person name="Clavel T."/>
        </authorList>
    </citation>
    <scope>NUCLEOTIDE SEQUENCE [LARGE SCALE GENOMIC DNA]</scope>
    <source>
        <strain evidence="2 3">WCA-SAB-591-4A-A</strain>
    </source>
</reference>
<dbReference type="PANTHER" id="PTHR24567:SF74">
    <property type="entry name" value="HTH-TYPE TRANSCRIPTIONAL REGULATOR ARCR"/>
    <property type="match status" value="1"/>
</dbReference>
<dbReference type="SUPFAM" id="SSF51206">
    <property type="entry name" value="cAMP-binding domain-like"/>
    <property type="match status" value="1"/>
</dbReference>
<comment type="caution">
    <text evidence="2">The sequence shown here is derived from an EMBL/GenBank/DDBJ whole genome shotgun (WGS) entry which is preliminary data.</text>
</comment>
<dbReference type="InterPro" id="IPR050397">
    <property type="entry name" value="Env_Response_Regulators"/>
</dbReference>
<name>A0A6N7X265_9FIRM</name>
<dbReference type="Gene3D" id="2.60.120.10">
    <property type="entry name" value="Jelly Rolls"/>
    <property type="match status" value="1"/>
</dbReference>
<dbReference type="PANTHER" id="PTHR24567">
    <property type="entry name" value="CRP FAMILY TRANSCRIPTIONAL REGULATORY PROTEIN"/>
    <property type="match status" value="1"/>
</dbReference>
<gene>
    <name evidence="2" type="ORF">FYJ71_04175</name>
</gene>
<evidence type="ECO:0000313" key="2">
    <source>
        <dbReference type="EMBL" id="MST62171.1"/>
    </source>
</evidence>
<proteinExistence type="predicted"/>
<dbReference type="CDD" id="cd00038">
    <property type="entry name" value="CAP_ED"/>
    <property type="match status" value="1"/>
</dbReference>
<dbReference type="SUPFAM" id="SSF46785">
    <property type="entry name" value="Winged helix' DNA-binding domain"/>
    <property type="match status" value="1"/>
</dbReference>
<dbReference type="InterPro" id="IPR036388">
    <property type="entry name" value="WH-like_DNA-bd_sf"/>
</dbReference>
<dbReference type="RefSeq" id="WP_154537574.1">
    <property type="nucleotide sequence ID" value="NZ_VUNE01000002.1"/>
</dbReference>
<organism evidence="2 3">
    <name type="scientific">Peptostreptococcus porci</name>
    <dbReference type="NCBI Taxonomy" id="2652282"/>
    <lineage>
        <taxon>Bacteria</taxon>
        <taxon>Bacillati</taxon>
        <taxon>Bacillota</taxon>
        <taxon>Clostridia</taxon>
        <taxon>Peptostreptococcales</taxon>
        <taxon>Peptostreptococcaceae</taxon>
        <taxon>Peptostreptococcus</taxon>
    </lineage>
</organism>
<dbReference type="Gene3D" id="1.10.10.10">
    <property type="entry name" value="Winged helix-like DNA-binding domain superfamily/Winged helix DNA-binding domain"/>
    <property type="match status" value="1"/>
</dbReference>
<dbReference type="InterPro" id="IPR014710">
    <property type="entry name" value="RmlC-like_jellyroll"/>
</dbReference>